<protein>
    <recommendedName>
        <fullName evidence="2">PNPLA domain-containing protein</fullName>
    </recommendedName>
</protein>
<dbReference type="GO" id="GO:0005737">
    <property type="term" value="C:cytoplasm"/>
    <property type="evidence" value="ECO:0007669"/>
    <property type="project" value="TreeGrafter"/>
</dbReference>
<dbReference type="GO" id="GO:0016020">
    <property type="term" value="C:membrane"/>
    <property type="evidence" value="ECO:0007669"/>
    <property type="project" value="TreeGrafter"/>
</dbReference>
<dbReference type="Gene3D" id="3.40.1090.10">
    <property type="entry name" value="Cytosolic phospholipase A2 catalytic domain"/>
    <property type="match status" value="1"/>
</dbReference>
<name>A0A6C0JYF3_9ZZZZ</name>
<reference evidence="1" key="1">
    <citation type="journal article" date="2020" name="Nature">
        <title>Giant virus diversity and host interactions through global metagenomics.</title>
        <authorList>
            <person name="Schulz F."/>
            <person name="Roux S."/>
            <person name="Paez-Espino D."/>
            <person name="Jungbluth S."/>
            <person name="Walsh D.A."/>
            <person name="Denef V.J."/>
            <person name="McMahon K.D."/>
            <person name="Konstantinidis K.T."/>
            <person name="Eloe-Fadrosh E.A."/>
            <person name="Kyrpides N.C."/>
            <person name="Woyke T."/>
        </authorList>
    </citation>
    <scope>NUCLEOTIDE SEQUENCE</scope>
    <source>
        <strain evidence="1">GVMAG-S-1101165-83</strain>
    </source>
</reference>
<sequence length="273" mass="31920">MPVLDKIFNEIYKKIQNKIKKNSNTSNRKKYLILNKKNIRFDEISRNNFINNDEYLKNRKIVTIGSGGYYGFYQLGVCMYIKEQYNTEKFLFSGASSGACASLFMTLKKDPKKMMDLIVNNKVYEKKNARQMLQEMKKNLLANFNENDFELDRLFVGANEIGQTNIYTDFENLEDAITCCEASSQIPFITGPLLFKYKNKYIFDGGFCENPYLNTNQAALHININIWGQNNDVPFVLYKTTPFDFEKLYEKGYQDTMKYGKETLDKIFEPLHV</sequence>
<dbReference type="PANTHER" id="PTHR12406:SF7">
    <property type="entry name" value="PATATIN-LIKE PHOSPHOLIPASE DOMAIN-CONTAINING PROTEIN 4"/>
    <property type="match status" value="1"/>
</dbReference>
<dbReference type="PANTHER" id="PTHR12406">
    <property type="entry name" value="CALCIUM-INDEPENDENT PHOSPHOLIPASE A2 IPLA2 -RELATED"/>
    <property type="match status" value="1"/>
</dbReference>
<dbReference type="GO" id="GO:0055088">
    <property type="term" value="P:lipid homeostasis"/>
    <property type="evidence" value="ECO:0007669"/>
    <property type="project" value="TreeGrafter"/>
</dbReference>
<evidence type="ECO:0008006" key="2">
    <source>
        <dbReference type="Google" id="ProtNLM"/>
    </source>
</evidence>
<dbReference type="GO" id="GO:0019433">
    <property type="term" value="P:triglyceride catabolic process"/>
    <property type="evidence" value="ECO:0007669"/>
    <property type="project" value="TreeGrafter"/>
</dbReference>
<dbReference type="SUPFAM" id="SSF52151">
    <property type="entry name" value="FabD/lysophospholipase-like"/>
    <property type="match status" value="1"/>
</dbReference>
<dbReference type="GO" id="GO:0004806">
    <property type="term" value="F:triacylglycerol lipase activity"/>
    <property type="evidence" value="ECO:0007669"/>
    <property type="project" value="TreeGrafter"/>
</dbReference>
<evidence type="ECO:0000313" key="1">
    <source>
        <dbReference type="EMBL" id="QHU10805.1"/>
    </source>
</evidence>
<dbReference type="InterPro" id="IPR016035">
    <property type="entry name" value="Acyl_Trfase/lysoPLipase"/>
</dbReference>
<dbReference type="AlphaFoldDB" id="A0A6C0JYF3"/>
<accession>A0A6C0JYF3</accession>
<proteinExistence type="predicted"/>
<organism evidence="1">
    <name type="scientific">viral metagenome</name>
    <dbReference type="NCBI Taxonomy" id="1070528"/>
    <lineage>
        <taxon>unclassified sequences</taxon>
        <taxon>metagenomes</taxon>
        <taxon>organismal metagenomes</taxon>
    </lineage>
</organism>
<dbReference type="GO" id="GO:0005811">
    <property type="term" value="C:lipid droplet"/>
    <property type="evidence" value="ECO:0007669"/>
    <property type="project" value="TreeGrafter"/>
</dbReference>
<dbReference type="InterPro" id="IPR033562">
    <property type="entry name" value="PLPL"/>
</dbReference>
<dbReference type="EMBL" id="MN740771">
    <property type="protein sequence ID" value="QHU10805.1"/>
    <property type="molecule type" value="Genomic_DNA"/>
</dbReference>